<comment type="caution">
    <text evidence="1">The sequence shown here is derived from an EMBL/GenBank/DDBJ whole genome shotgun (WGS) entry which is preliminary data.</text>
</comment>
<gene>
    <name evidence="1" type="ORF">PhCBS80983_g02854</name>
</gene>
<sequence length="305" mass="34916">MSVGDPAISPFVNAFKLLNIVNCDLQQVNLFENFLALLSAFATGTVRTNVDLQDQIQPYLRNSSSAVFAEVESLISSIKSNAQFGEGFIRLVESYWVQAHVWSILMDRGYGDDVFAGYIQCLQLGSQYAEHDQIMTNIWEFFNSNMDDGTLLELKIAFLEEHVAQSLGMDFDTMARAQVAIADDELYRDVLDYLVMSQKNNIAWYMIIDMIQSVVRRRKPDVWDELGSIFSDWRFLHVEDFLNKARDIIDDDDLFADFSVQYTADSTEAFETITDDDDLVDQLKRLQIATSRPVTRAPQSRSLFR</sequence>
<protein>
    <submittedName>
        <fullName evidence="1">Uncharacterized protein</fullName>
    </submittedName>
</protein>
<dbReference type="Proteomes" id="UP000318582">
    <property type="component" value="Unassembled WGS sequence"/>
</dbReference>
<keyword evidence="2" id="KW-1185">Reference proteome</keyword>
<dbReference type="EMBL" id="QEAQ01000031">
    <property type="protein sequence ID" value="TPX58877.1"/>
    <property type="molecule type" value="Genomic_DNA"/>
</dbReference>
<proteinExistence type="predicted"/>
<organism evidence="1 2">
    <name type="scientific">Powellomyces hirtus</name>
    <dbReference type="NCBI Taxonomy" id="109895"/>
    <lineage>
        <taxon>Eukaryota</taxon>
        <taxon>Fungi</taxon>
        <taxon>Fungi incertae sedis</taxon>
        <taxon>Chytridiomycota</taxon>
        <taxon>Chytridiomycota incertae sedis</taxon>
        <taxon>Chytridiomycetes</taxon>
        <taxon>Spizellomycetales</taxon>
        <taxon>Powellomycetaceae</taxon>
        <taxon>Powellomyces</taxon>
    </lineage>
</organism>
<reference evidence="1 2" key="1">
    <citation type="journal article" date="2019" name="Sci. Rep.">
        <title>Comparative genomics of chytrid fungi reveal insights into the obligate biotrophic and pathogenic lifestyle of Synchytrium endobioticum.</title>
        <authorList>
            <person name="van de Vossenberg B.T.L.H."/>
            <person name="Warris S."/>
            <person name="Nguyen H.D.T."/>
            <person name="van Gent-Pelzer M.P.E."/>
            <person name="Joly D.L."/>
            <person name="van de Geest H.C."/>
            <person name="Bonants P.J.M."/>
            <person name="Smith D.S."/>
            <person name="Levesque C.A."/>
            <person name="van der Lee T.A.J."/>
        </authorList>
    </citation>
    <scope>NUCLEOTIDE SEQUENCE [LARGE SCALE GENOMIC DNA]</scope>
    <source>
        <strain evidence="1 2">CBS 809.83</strain>
    </source>
</reference>
<accession>A0A507E673</accession>
<dbReference type="AlphaFoldDB" id="A0A507E673"/>
<evidence type="ECO:0000313" key="1">
    <source>
        <dbReference type="EMBL" id="TPX58877.1"/>
    </source>
</evidence>
<name>A0A507E673_9FUNG</name>
<evidence type="ECO:0000313" key="2">
    <source>
        <dbReference type="Proteomes" id="UP000318582"/>
    </source>
</evidence>